<accession>A0ABR7UVT4</accession>
<dbReference type="EMBL" id="NASZ01000036">
    <property type="protein sequence ID" value="MBD0726672.1"/>
    <property type="molecule type" value="Genomic_DNA"/>
</dbReference>
<organism evidence="2 3">
    <name type="scientific">Flavobacterium pokkalii</name>
    <dbReference type="NCBI Taxonomy" id="1940408"/>
    <lineage>
        <taxon>Bacteria</taxon>
        <taxon>Pseudomonadati</taxon>
        <taxon>Bacteroidota</taxon>
        <taxon>Flavobacteriia</taxon>
        <taxon>Flavobacteriales</taxon>
        <taxon>Flavobacteriaceae</taxon>
        <taxon>Flavobacterium</taxon>
    </lineage>
</organism>
<comment type="caution">
    <text evidence="2">The sequence shown here is derived from an EMBL/GenBank/DDBJ whole genome shotgun (WGS) entry which is preliminary data.</text>
</comment>
<keyword evidence="3" id="KW-1185">Reference proteome</keyword>
<reference evidence="2 3" key="1">
    <citation type="journal article" date="2020" name="Microbiol. Res.">
        <title>Flavobacterium pokkalii sp. nov., a novel plant growth promoting native rhizobacteria isolated from pokkali rice grown in coastal saline affected agricultural regions of southern India, Kerala.</title>
        <authorList>
            <person name="Menon R.R."/>
            <person name="Kumari S."/>
            <person name="Viver T."/>
            <person name="Rameshkumar N."/>
        </authorList>
    </citation>
    <scope>NUCLEOTIDE SEQUENCE [LARGE SCALE GENOMIC DNA]</scope>
    <source>
        <strain evidence="2 3">L1I52</strain>
    </source>
</reference>
<gene>
    <name evidence="2" type="ORF">B6A10_15990</name>
</gene>
<protein>
    <recommendedName>
        <fullName evidence="1">Glycosyltransferase 2-like domain-containing protein</fullName>
    </recommendedName>
</protein>
<feature type="domain" description="Glycosyltransferase 2-like" evidence="1">
    <location>
        <begin position="10"/>
        <end position="120"/>
    </location>
</feature>
<dbReference type="SUPFAM" id="SSF53448">
    <property type="entry name" value="Nucleotide-diphospho-sugar transferases"/>
    <property type="match status" value="1"/>
</dbReference>
<sequence length="244" mass="28043">MLMHKNYLISIIIVTYNAEKHLGALMESLQTRINDQTEVIVIDGLSTDSTMVILHEYYKCISKVISEKDSGIYDAMNKGISMASGKYVLFLGADDRLLINLEELSMFLKDDKTIYYGDVLLSPSNKIYGGKFNTAKLINRNICHQSILFPKAVFEKYQYGKDFRLMEDYALNLKLWASKEFKFSYLEKTISVYSLMGLSSLNIDLDFKKDSLKLIFRYFGPIGVVIKLFNPIRNFFKTSKNSLS</sequence>
<name>A0ABR7UVT4_9FLAO</name>
<dbReference type="Pfam" id="PF00535">
    <property type="entry name" value="Glycos_transf_2"/>
    <property type="match status" value="1"/>
</dbReference>
<dbReference type="Gene3D" id="3.90.550.10">
    <property type="entry name" value="Spore Coat Polysaccharide Biosynthesis Protein SpsA, Chain A"/>
    <property type="match status" value="1"/>
</dbReference>
<dbReference type="Proteomes" id="UP000661715">
    <property type="component" value="Unassembled WGS sequence"/>
</dbReference>
<evidence type="ECO:0000313" key="2">
    <source>
        <dbReference type="EMBL" id="MBD0726672.1"/>
    </source>
</evidence>
<dbReference type="PANTHER" id="PTHR22916">
    <property type="entry name" value="GLYCOSYLTRANSFERASE"/>
    <property type="match status" value="1"/>
</dbReference>
<evidence type="ECO:0000259" key="1">
    <source>
        <dbReference type="Pfam" id="PF00535"/>
    </source>
</evidence>
<evidence type="ECO:0000313" key="3">
    <source>
        <dbReference type="Proteomes" id="UP000661715"/>
    </source>
</evidence>
<proteinExistence type="predicted"/>
<dbReference type="InterPro" id="IPR029044">
    <property type="entry name" value="Nucleotide-diphossugar_trans"/>
</dbReference>
<dbReference type="InterPro" id="IPR001173">
    <property type="entry name" value="Glyco_trans_2-like"/>
</dbReference>
<dbReference type="PANTHER" id="PTHR22916:SF67">
    <property type="entry name" value="COLANIC ACID BIOSYNTHESIS GLYCOSYL TRANSFERASE WCAE-RELATED"/>
    <property type="match status" value="1"/>
</dbReference>